<dbReference type="Proteomes" id="UP001235712">
    <property type="component" value="Unassembled WGS sequence"/>
</dbReference>
<sequence>MKRPLPPRLGVDIGRVIIDGSSHPDGGDTAFFQGSEEVMLATPEMPGALEALTRLTALFDGRVWLVSKCGARVEERSRRWLAAHDFHERTGIPASHLRFCRERRDKRIHCERLGLTHFVDDRPDVHAAIVDVVGHRYLFGPQRERVSVDAVRVADWVETELLIEESLPSSHRPAAGA</sequence>
<name>A0ABT9P8Z9_9ACTN</name>
<proteinExistence type="predicted"/>
<protein>
    <submittedName>
        <fullName evidence="1">tRNA(Leu) C34 or U34 (Ribose-2'-O)-methylase TrmL</fullName>
    </submittedName>
</protein>
<dbReference type="EMBL" id="JAUSQZ010000001">
    <property type="protein sequence ID" value="MDP9829158.1"/>
    <property type="molecule type" value="Genomic_DNA"/>
</dbReference>
<evidence type="ECO:0000313" key="2">
    <source>
        <dbReference type="Proteomes" id="UP001235712"/>
    </source>
</evidence>
<dbReference type="RefSeq" id="WP_307247086.1">
    <property type="nucleotide sequence ID" value="NZ_JAUSQZ010000001.1"/>
</dbReference>
<dbReference type="Gene3D" id="3.40.50.1000">
    <property type="entry name" value="HAD superfamily/HAD-like"/>
    <property type="match status" value="1"/>
</dbReference>
<gene>
    <name evidence="1" type="ORF">J2S57_004907</name>
</gene>
<evidence type="ECO:0000313" key="1">
    <source>
        <dbReference type="EMBL" id="MDP9829158.1"/>
    </source>
</evidence>
<organism evidence="1 2">
    <name type="scientific">Kineosporia succinea</name>
    <dbReference type="NCBI Taxonomy" id="84632"/>
    <lineage>
        <taxon>Bacteria</taxon>
        <taxon>Bacillati</taxon>
        <taxon>Actinomycetota</taxon>
        <taxon>Actinomycetes</taxon>
        <taxon>Kineosporiales</taxon>
        <taxon>Kineosporiaceae</taxon>
        <taxon>Kineosporia</taxon>
    </lineage>
</organism>
<keyword evidence="2" id="KW-1185">Reference proteome</keyword>
<dbReference type="InterPro" id="IPR023214">
    <property type="entry name" value="HAD_sf"/>
</dbReference>
<reference evidence="1 2" key="1">
    <citation type="submission" date="2023-07" db="EMBL/GenBank/DDBJ databases">
        <title>Sequencing the genomes of 1000 actinobacteria strains.</title>
        <authorList>
            <person name="Klenk H.-P."/>
        </authorList>
    </citation>
    <scope>NUCLEOTIDE SEQUENCE [LARGE SCALE GENOMIC DNA]</scope>
    <source>
        <strain evidence="1 2">DSM 44388</strain>
    </source>
</reference>
<comment type="caution">
    <text evidence="1">The sequence shown here is derived from an EMBL/GenBank/DDBJ whole genome shotgun (WGS) entry which is preliminary data.</text>
</comment>
<accession>A0ABT9P8Z9</accession>